<dbReference type="Proteomes" id="UP000199120">
    <property type="component" value="Unassembled WGS sequence"/>
</dbReference>
<gene>
    <name evidence="6" type="ORF">SAMN05192542_110187</name>
</gene>
<dbReference type="AlphaFoldDB" id="A0A1H7RTC2"/>
<organism evidence="6 7">
    <name type="scientific">Paraburkholderia caballeronis</name>
    <dbReference type="NCBI Taxonomy" id="416943"/>
    <lineage>
        <taxon>Bacteria</taxon>
        <taxon>Pseudomonadati</taxon>
        <taxon>Pseudomonadota</taxon>
        <taxon>Betaproteobacteria</taxon>
        <taxon>Burkholderiales</taxon>
        <taxon>Burkholderiaceae</taxon>
        <taxon>Paraburkholderia</taxon>
    </lineage>
</organism>
<proteinExistence type="predicted"/>
<dbReference type="Pfam" id="PF00970">
    <property type="entry name" value="FAD_binding_6"/>
    <property type="match status" value="1"/>
</dbReference>
<dbReference type="CDD" id="cd00207">
    <property type="entry name" value="fer2"/>
    <property type="match status" value="1"/>
</dbReference>
<dbReference type="Gene3D" id="2.40.30.10">
    <property type="entry name" value="Translation factors"/>
    <property type="match status" value="1"/>
</dbReference>
<dbReference type="GO" id="GO:0051537">
    <property type="term" value="F:2 iron, 2 sulfur cluster binding"/>
    <property type="evidence" value="ECO:0007669"/>
    <property type="project" value="UniProtKB-KW"/>
</dbReference>
<dbReference type="InterPro" id="IPR039261">
    <property type="entry name" value="FNR_nucleotide-bd"/>
</dbReference>
<dbReference type="PROSITE" id="PS51384">
    <property type="entry name" value="FAD_FR"/>
    <property type="match status" value="1"/>
</dbReference>
<dbReference type="CDD" id="cd06189">
    <property type="entry name" value="flavin_oxioreductase"/>
    <property type="match status" value="1"/>
</dbReference>
<dbReference type="PRINTS" id="PR00410">
    <property type="entry name" value="PHEHYDRXLASE"/>
</dbReference>
<dbReference type="Gene3D" id="3.10.20.30">
    <property type="match status" value="1"/>
</dbReference>
<comment type="cofactor">
    <cofactor evidence="3">
        <name>[2Fe-2S] cluster</name>
        <dbReference type="ChEBI" id="CHEBI:190135"/>
    </cofactor>
</comment>
<evidence type="ECO:0000259" key="4">
    <source>
        <dbReference type="PROSITE" id="PS51085"/>
    </source>
</evidence>
<dbReference type="SUPFAM" id="SSF54292">
    <property type="entry name" value="2Fe-2S ferredoxin-like"/>
    <property type="match status" value="1"/>
</dbReference>
<evidence type="ECO:0000256" key="2">
    <source>
        <dbReference type="ARBA" id="ARBA00022714"/>
    </source>
</evidence>
<dbReference type="PANTHER" id="PTHR47354:SF5">
    <property type="entry name" value="PROTEIN RFBI"/>
    <property type="match status" value="1"/>
</dbReference>
<evidence type="ECO:0000259" key="5">
    <source>
        <dbReference type="PROSITE" id="PS51384"/>
    </source>
</evidence>
<dbReference type="InterPro" id="IPR008333">
    <property type="entry name" value="Cbr1-like_FAD-bd_dom"/>
</dbReference>
<feature type="domain" description="FAD-binding FR-type" evidence="5">
    <location>
        <begin position="105"/>
        <end position="204"/>
    </location>
</feature>
<keyword evidence="2" id="KW-0408">Iron</keyword>
<dbReference type="InterPro" id="IPR001709">
    <property type="entry name" value="Flavoprot_Pyr_Nucl_cyt_Rdtase"/>
</dbReference>
<dbReference type="PROSITE" id="PS51085">
    <property type="entry name" value="2FE2S_FER_2"/>
    <property type="match status" value="1"/>
</dbReference>
<keyword evidence="2" id="KW-0411">Iron-sulfur</keyword>
<dbReference type="InterPro" id="IPR017938">
    <property type="entry name" value="Riboflavin_synthase-like_b-brl"/>
</dbReference>
<protein>
    <submittedName>
        <fullName evidence="6">CDP-4-dehydro-6-deoxyglucose reductase</fullName>
    </submittedName>
</protein>
<keyword evidence="2" id="KW-0479">Metal-binding</keyword>
<evidence type="ECO:0000313" key="7">
    <source>
        <dbReference type="Proteomes" id="UP000199120"/>
    </source>
</evidence>
<dbReference type="InterPro" id="IPR001041">
    <property type="entry name" value="2Fe-2S_ferredoxin-type"/>
</dbReference>
<evidence type="ECO:0000256" key="3">
    <source>
        <dbReference type="ARBA" id="ARBA00034078"/>
    </source>
</evidence>
<dbReference type="Pfam" id="PF00111">
    <property type="entry name" value="Fer2"/>
    <property type="match status" value="1"/>
</dbReference>
<dbReference type="Pfam" id="PF00175">
    <property type="entry name" value="NAD_binding_1"/>
    <property type="match status" value="1"/>
</dbReference>
<dbReference type="SUPFAM" id="SSF52343">
    <property type="entry name" value="Ferredoxin reductase-like, C-terminal NADP-linked domain"/>
    <property type="match status" value="1"/>
</dbReference>
<feature type="domain" description="2Fe-2S ferredoxin-type" evidence="4">
    <location>
        <begin position="10"/>
        <end position="99"/>
    </location>
</feature>
<dbReference type="InterPro" id="IPR006058">
    <property type="entry name" value="2Fe2S_fd_BS"/>
</dbReference>
<dbReference type="InterPro" id="IPR036010">
    <property type="entry name" value="2Fe-2S_ferredoxin-like_sf"/>
</dbReference>
<dbReference type="Gene3D" id="3.40.50.80">
    <property type="entry name" value="Nucleotide-binding domain of ferredoxin-NADP reductase (FNR) module"/>
    <property type="match status" value="1"/>
</dbReference>
<dbReference type="PROSITE" id="PS00197">
    <property type="entry name" value="2FE2S_FER_1"/>
    <property type="match status" value="1"/>
</dbReference>
<name>A0A1H7RTC2_9BURK</name>
<evidence type="ECO:0000256" key="1">
    <source>
        <dbReference type="ARBA" id="ARBA00001974"/>
    </source>
</evidence>
<dbReference type="InterPro" id="IPR001433">
    <property type="entry name" value="OxRdtase_FAD/NAD-bd"/>
</dbReference>
<accession>A0A1H7RTC2</accession>
<dbReference type="InterPro" id="IPR050415">
    <property type="entry name" value="MRET"/>
</dbReference>
<sequence length="346" mass="37257">MNEEGVIVNHRVTWIEADCSFDASSGETVLDAALRAGVRLPSECAFGGCGTCRVKLLDGRVQYDEPPLALSPDEAAAGYALMCQAKALADLRISTDRPLPAPVAPERRRATVVASGPLCNDVQRLVLSLDRETPFAFRPGQYLNVLLGDAGARSFSMASLPGETSVELHIRRIDGGYFTGALLDALRPGDALDVELPLGGFGYHEEDYRPIVMAATGTGIAPLRSMLAALLPSGDCPPVALYWGGRTCADLYLHDEFVAWSAQYADFSYTPVLSRAGDEWDGARGYVQHAVAADHDDLSEHALYLCGSPDMIADAKRVFARHGASVRYLYADGFTFQRATPLEAGR</sequence>
<keyword evidence="7" id="KW-1185">Reference proteome</keyword>
<dbReference type="PANTHER" id="PTHR47354">
    <property type="entry name" value="NADH OXIDOREDUCTASE HCR"/>
    <property type="match status" value="1"/>
</dbReference>
<reference evidence="7" key="1">
    <citation type="submission" date="2016-10" db="EMBL/GenBank/DDBJ databases">
        <authorList>
            <person name="Varghese N."/>
            <person name="Submissions S."/>
        </authorList>
    </citation>
    <scope>NUCLEOTIDE SEQUENCE [LARGE SCALE GENOMIC DNA]</scope>
    <source>
        <strain evidence="7">LMG 26416</strain>
    </source>
</reference>
<dbReference type="STRING" id="416943.SAMN05445871_5561"/>
<dbReference type="InterPro" id="IPR017927">
    <property type="entry name" value="FAD-bd_FR_type"/>
</dbReference>
<keyword evidence="2" id="KW-0001">2Fe-2S</keyword>
<dbReference type="PRINTS" id="PR00371">
    <property type="entry name" value="FPNCR"/>
</dbReference>
<dbReference type="EMBL" id="FOAJ01000010">
    <property type="protein sequence ID" value="SEL63530.1"/>
    <property type="molecule type" value="Genomic_DNA"/>
</dbReference>
<dbReference type="GO" id="GO:0016491">
    <property type="term" value="F:oxidoreductase activity"/>
    <property type="evidence" value="ECO:0007669"/>
    <property type="project" value="InterPro"/>
</dbReference>
<dbReference type="SUPFAM" id="SSF63380">
    <property type="entry name" value="Riboflavin synthase domain-like"/>
    <property type="match status" value="1"/>
</dbReference>
<dbReference type="InterPro" id="IPR012675">
    <property type="entry name" value="Beta-grasp_dom_sf"/>
</dbReference>
<evidence type="ECO:0000313" key="6">
    <source>
        <dbReference type="EMBL" id="SEL63530.1"/>
    </source>
</evidence>
<comment type="cofactor">
    <cofactor evidence="1">
        <name>FAD</name>
        <dbReference type="ChEBI" id="CHEBI:57692"/>
    </cofactor>
</comment>